<evidence type="ECO:0000313" key="7">
    <source>
        <dbReference type="EMBL" id="KAG8459781.1"/>
    </source>
</evidence>
<evidence type="ECO:0000256" key="3">
    <source>
        <dbReference type="ARBA" id="ARBA00022964"/>
    </source>
</evidence>
<keyword evidence="4" id="KW-0560">Oxidoreductase</keyword>
<name>A0A8J5X706_DIALT</name>
<dbReference type="Proteomes" id="UP000751190">
    <property type="component" value="Unassembled WGS sequence"/>
</dbReference>
<comment type="cofactor">
    <cofactor evidence="1">
        <name>L-ascorbate</name>
        <dbReference type="ChEBI" id="CHEBI:38290"/>
    </cofactor>
</comment>
<dbReference type="Gene3D" id="2.60.120.620">
    <property type="entry name" value="q2cbj1_9rhob like domain"/>
    <property type="match status" value="1"/>
</dbReference>
<dbReference type="InterPro" id="IPR006620">
    <property type="entry name" value="Pro_4_hyd_alph"/>
</dbReference>
<dbReference type="InterPro" id="IPR005123">
    <property type="entry name" value="Oxoglu/Fe-dep_dioxygenase_dom"/>
</dbReference>
<dbReference type="Pfam" id="PF13640">
    <property type="entry name" value="2OG-FeII_Oxy_3"/>
    <property type="match status" value="1"/>
</dbReference>
<dbReference type="PANTHER" id="PTHR10869:SF246">
    <property type="entry name" value="TRANSMEMBRANE PROLYL 4-HYDROXYLASE"/>
    <property type="match status" value="1"/>
</dbReference>
<evidence type="ECO:0000259" key="6">
    <source>
        <dbReference type="PROSITE" id="PS51471"/>
    </source>
</evidence>
<dbReference type="OMA" id="GHFMPHV"/>
<reference evidence="7" key="1">
    <citation type="submission" date="2021-05" db="EMBL/GenBank/DDBJ databases">
        <title>The genome of the haptophyte Pavlova lutheri (Diacronema luteri, Pavlovales) - a model for lipid biosynthesis in eukaryotic algae.</title>
        <authorList>
            <person name="Hulatt C.J."/>
            <person name="Posewitz M.C."/>
        </authorList>
    </citation>
    <scope>NUCLEOTIDE SEQUENCE</scope>
    <source>
        <strain evidence="7">NIVA-4/92</strain>
    </source>
</reference>
<dbReference type="GO" id="GO:0031418">
    <property type="term" value="F:L-ascorbic acid binding"/>
    <property type="evidence" value="ECO:0007669"/>
    <property type="project" value="InterPro"/>
</dbReference>
<feature type="domain" description="Fe2OG dioxygenase" evidence="6">
    <location>
        <begin position="140"/>
        <end position="258"/>
    </location>
</feature>
<organism evidence="7 8">
    <name type="scientific">Diacronema lutheri</name>
    <name type="common">Unicellular marine alga</name>
    <name type="synonym">Monochrysis lutheri</name>
    <dbReference type="NCBI Taxonomy" id="2081491"/>
    <lineage>
        <taxon>Eukaryota</taxon>
        <taxon>Haptista</taxon>
        <taxon>Haptophyta</taxon>
        <taxon>Pavlovophyceae</taxon>
        <taxon>Pavlovales</taxon>
        <taxon>Pavlovaceae</taxon>
        <taxon>Diacronema</taxon>
    </lineage>
</organism>
<gene>
    <name evidence="7" type="ORF">KFE25_014344</name>
</gene>
<sequence length="308" mass="32943">MAEGMATLNNICQKRQMLDAPLFALAQCVAAATLRVALDDARLDGFLVDGVLSVDECAALVAAAERVPAAAGGFTFWGDGAGCEARRLFRSADTLEARQPELARELWARMSPHAGGAVEIGAGSARFEPDLEGVWDPIGLNEHLLFARYAPGGHFAPHVDGQTELDFDTRSLFSVIIYLNDCARGGATRMLLGEQGDATERLPDGRLVARADAVAHVVAPVAGRALVFYQSALHDGEPVGAGAAKLIIRTDIVYRRREPLCVSEADARAYALYRRARDEEAAGRCADAAELFRAAFKASRTIARVYGG</sequence>
<dbReference type="GO" id="GO:0005506">
    <property type="term" value="F:iron ion binding"/>
    <property type="evidence" value="ECO:0007669"/>
    <property type="project" value="InterPro"/>
</dbReference>
<protein>
    <recommendedName>
        <fullName evidence="6">Fe2OG dioxygenase domain-containing protein</fullName>
    </recommendedName>
</protein>
<evidence type="ECO:0000313" key="8">
    <source>
        <dbReference type="Proteomes" id="UP000751190"/>
    </source>
</evidence>
<dbReference type="OrthoDB" id="69177at2759"/>
<keyword evidence="5" id="KW-0408">Iron</keyword>
<dbReference type="InterPro" id="IPR044862">
    <property type="entry name" value="Pro_4_hyd_alph_FE2OG_OXY"/>
</dbReference>
<evidence type="ECO:0000256" key="2">
    <source>
        <dbReference type="ARBA" id="ARBA00022723"/>
    </source>
</evidence>
<dbReference type="PANTHER" id="PTHR10869">
    <property type="entry name" value="PROLYL 4-HYDROXYLASE ALPHA SUBUNIT"/>
    <property type="match status" value="1"/>
</dbReference>
<dbReference type="InterPro" id="IPR045054">
    <property type="entry name" value="P4HA-like"/>
</dbReference>
<dbReference type="SMART" id="SM00702">
    <property type="entry name" value="P4Hc"/>
    <property type="match status" value="1"/>
</dbReference>
<dbReference type="GO" id="GO:0004656">
    <property type="term" value="F:procollagen-proline 4-dioxygenase activity"/>
    <property type="evidence" value="ECO:0007669"/>
    <property type="project" value="TreeGrafter"/>
</dbReference>
<dbReference type="GO" id="GO:0005783">
    <property type="term" value="C:endoplasmic reticulum"/>
    <property type="evidence" value="ECO:0007669"/>
    <property type="project" value="TreeGrafter"/>
</dbReference>
<keyword evidence="2" id="KW-0479">Metal-binding</keyword>
<evidence type="ECO:0000256" key="4">
    <source>
        <dbReference type="ARBA" id="ARBA00023002"/>
    </source>
</evidence>
<dbReference type="PROSITE" id="PS51471">
    <property type="entry name" value="FE2OG_OXY"/>
    <property type="match status" value="1"/>
</dbReference>
<accession>A0A8J5X706</accession>
<keyword evidence="8" id="KW-1185">Reference proteome</keyword>
<proteinExistence type="predicted"/>
<keyword evidence="3" id="KW-0223">Dioxygenase</keyword>
<dbReference type="EMBL" id="JAGTXO010000037">
    <property type="protein sequence ID" value="KAG8459781.1"/>
    <property type="molecule type" value="Genomic_DNA"/>
</dbReference>
<comment type="caution">
    <text evidence="7">The sequence shown here is derived from an EMBL/GenBank/DDBJ whole genome shotgun (WGS) entry which is preliminary data.</text>
</comment>
<dbReference type="AlphaFoldDB" id="A0A8J5X706"/>
<evidence type="ECO:0000256" key="5">
    <source>
        <dbReference type="ARBA" id="ARBA00023004"/>
    </source>
</evidence>
<evidence type="ECO:0000256" key="1">
    <source>
        <dbReference type="ARBA" id="ARBA00001961"/>
    </source>
</evidence>